<comment type="subcellular location">
    <subcellularLocation>
        <location evidence="1 9">Cell inner membrane</location>
        <topology evidence="1 9">Multi-pass membrane protein</topology>
    </subcellularLocation>
</comment>
<dbReference type="SUPFAM" id="SSF82693">
    <property type="entry name" value="Multidrug efflux transporter AcrB pore domain, PN1, PN2, PC1 and PC2 subdomains"/>
    <property type="match status" value="4"/>
</dbReference>
<keyword evidence="4" id="KW-1003">Cell membrane</keyword>
<evidence type="ECO:0000256" key="6">
    <source>
        <dbReference type="ARBA" id="ARBA00022692"/>
    </source>
</evidence>
<protein>
    <recommendedName>
        <fullName evidence="9">Efflux pump membrane transporter</fullName>
    </recommendedName>
</protein>
<dbReference type="Gene3D" id="1.20.1640.10">
    <property type="entry name" value="Multidrug efflux transporter AcrB transmembrane domain"/>
    <property type="match status" value="2"/>
</dbReference>
<dbReference type="SUPFAM" id="SSF82714">
    <property type="entry name" value="Multidrug efflux transporter AcrB TolC docking domain, DN and DC subdomains"/>
    <property type="match status" value="2"/>
</dbReference>
<dbReference type="GO" id="GO:0005886">
    <property type="term" value="C:plasma membrane"/>
    <property type="evidence" value="ECO:0007669"/>
    <property type="project" value="UniProtKB-SubCell"/>
</dbReference>
<feature type="transmembrane region" description="Helical" evidence="9">
    <location>
        <begin position="439"/>
        <end position="459"/>
    </location>
</feature>
<organism evidence="10 11">
    <name type="scientific">Lichenicola cladoniae</name>
    <dbReference type="NCBI Taxonomy" id="1484109"/>
    <lineage>
        <taxon>Bacteria</taxon>
        <taxon>Pseudomonadati</taxon>
        <taxon>Pseudomonadota</taxon>
        <taxon>Alphaproteobacteria</taxon>
        <taxon>Acetobacterales</taxon>
        <taxon>Acetobacteraceae</taxon>
        <taxon>Lichenicola</taxon>
    </lineage>
</organism>
<dbReference type="Gene3D" id="3.30.70.1440">
    <property type="entry name" value="Multidrug efflux transporter AcrB pore domain"/>
    <property type="match status" value="1"/>
</dbReference>
<dbReference type="FunFam" id="3.30.70.1430:FF:000002">
    <property type="entry name" value="Efflux pump membrane transporter"/>
    <property type="match status" value="1"/>
</dbReference>
<dbReference type="KEGG" id="lck:HN018_20335"/>
<keyword evidence="11" id="KW-1185">Reference proteome</keyword>
<dbReference type="RefSeq" id="WP_171833754.1">
    <property type="nucleotide sequence ID" value="NZ_CP053708.1"/>
</dbReference>
<feature type="transmembrane region" description="Helical" evidence="9">
    <location>
        <begin position="537"/>
        <end position="555"/>
    </location>
</feature>
<feature type="transmembrane region" description="Helical" evidence="9">
    <location>
        <begin position="886"/>
        <end position="902"/>
    </location>
</feature>
<proteinExistence type="inferred from homology"/>
<evidence type="ECO:0000256" key="1">
    <source>
        <dbReference type="ARBA" id="ARBA00004429"/>
    </source>
</evidence>
<evidence type="ECO:0000256" key="3">
    <source>
        <dbReference type="ARBA" id="ARBA00022448"/>
    </source>
</evidence>
<dbReference type="PANTHER" id="PTHR32063">
    <property type="match status" value="1"/>
</dbReference>
<evidence type="ECO:0000313" key="10">
    <source>
        <dbReference type="EMBL" id="QKE92071.1"/>
    </source>
</evidence>
<gene>
    <name evidence="10" type="ORF">HN018_20335</name>
</gene>
<accession>A0A6M8HV88</accession>
<dbReference type="GO" id="GO:0009636">
    <property type="term" value="P:response to toxic substance"/>
    <property type="evidence" value="ECO:0007669"/>
    <property type="project" value="UniProtKB-ARBA"/>
</dbReference>
<comment type="similarity">
    <text evidence="2 9">Belongs to the resistance-nodulation-cell division (RND) (TC 2.A.6) family.</text>
</comment>
<evidence type="ECO:0000256" key="8">
    <source>
        <dbReference type="ARBA" id="ARBA00023136"/>
    </source>
</evidence>
<evidence type="ECO:0000256" key="2">
    <source>
        <dbReference type="ARBA" id="ARBA00010942"/>
    </source>
</evidence>
<dbReference type="PANTHER" id="PTHR32063:SF13">
    <property type="entry name" value="MULTIDRUG EFFLUX PUMP SUBUNIT ACRB-RELATED"/>
    <property type="match status" value="1"/>
</dbReference>
<name>A0A6M8HV88_9PROT</name>
<evidence type="ECO:0000256" key="5">
    <source>
        <dbReference type="ARBA" id="ARBA00022519"/>
    </source>
</evidence>
<feature type="transmembrane region" description="Helical" evidence="9">
    <location>
        <begin position="12"/>
        <end position="33"/>
    </location>
</feature>
<dbReference type="NCBIfam" id="NF000282">
    <property type="entry name" value="RND_permease_1"/>
    <property type="match status" value="1"/>
</dbReference>
<dbReference type="Gene3D" id="3.30.70.1430">
    <property type="entry name" value="Multidrug efflux transporter AcrB pore domain"/>
    <property type="match status" value="2"/>
</dbReference>
<feature type="transmembrane region" description="Helical" evidence="9">
    <location>
        <begin position="908"/>
        <end position="928"/>
    </location>
</feature>
<comment type="caution">
    <text evidence="9">Lacks conserved residue(s) required for the propagation of feature annotation.</text>
</comment>
<dbReference type="EMBL" id="CP053708">
    <property type="protein sequence ID" value="QKE92071.1"/>
    <property type="molecule type" value="Genomic_DNA"/>
</dbReference>
<feature type="transmembrane region" description="Helical" evidence="9">
    <location>
        <begin position="340"/>
        <end position="359"/>
    </location>
</feature>
<evidence type="ECO:0000256" key="4">
    <source>
        <dbReference type="ARBA" id="ARBA00022475"/>
    </source>
</evidence>
<keyword evidence="5 9" id="KW-0997">Cell inner membrane</keyword>
<dbReference type="GO" id="GO:0015562">
    <property type="term" value="F:efflux transmembrane transporter activity"/>
    <property type="evidence" value="ECO:0007669"/>
    <property type="project" value="InterPro"/>
</dbReference>
<dbReference type="SUPFAM" id="SSF82866">
    <property type="entry name" value="Multidrug efflux transporter AcrB transmembrane domain"/>
    <property type="match status" value="2"/>
</dbReference>
<dbReference type="PRINTS" id="PR00702">
    <property type="entry name" value="ACRIFLAVINRP"/>
</dbReference>
<feature type="transmembrane region" description="Helical" evidence="9">
    <location>
        <begin position="1016"/>
        <end position="1042"/>
    </location>
</feature>
<evidence type="ECO:0000313" key="11">
    <source>
        <dbReference type="Proteomes" id="UP000500767"/>
    </source>
</evidence>
<feature type="transmembrane region" description="Helical" evidence="9">
    <location>
        <begin position="366"/>
        <end position="387"/>
    </location>
</feature>
<reference evidence="10 11" key="1">
    <citation type="journal article" date="2014" name="World J. Microbiol. Biotechnol.">
        <title>Biodiversity and physiological characteristics of Antarctic and Arctic lichens-associated bacteria.</title>
        <authorList>
            <person name="Lee Y.M."/>
            <person name="Kim E.H."/>
            <person name="Lee H.K."/>
            <person name="Hong S.G."/>
        </authorList>
    </citation>
    <scope>NUCLEOTIDE SEQUENCE [LARGE SCALE GENOMIC DNA]</scope>
    <source>
        <strain evidence="10 11">PAMC 26569</strain>
    </source>
</reference>
<feature type="transmembrane region" description="Helical" evidence="9">
    <location>
        <begin position="471"/>
        <end position="498"/>
    </location>
</feature>
<dbReference type="FunFam" id="1.20.1640.10:FF:000001">
    <property type="entry name" value="Efflux pump membrane transporter"/>
    <property type="match status" value="1"/>
</dbReference>
<keyword evidence="6 9" id="KW-0812">Transmembrane</keyword>
<dbReference type="Proteomes" id="UP000500767">
    <property type="component" value="Chromosome"/>
</dbReference>
<sequence length="1065" mass="113703">MSRFFIDRPVFAWVLAIIMMIGGAISITSLPIAQYPSIAPPAVSISVTYPGASAETVQSTVVQVIEQQLSGIDHLLYFSSESDKDGSISITLSFDQGTNPDIAQVQVQNKLQLAQPRLPTVVQQQGIRVAKATKNFLLIAGFVSTDGSMNSADIANYIASDIQDPISRTAGVGDFQLFGTEYAMRIWLDPAKLNNYAMTPADVALAIQGQNVQVAAGELGGLPALDTQQLNATIIGPSYLNTPEQFGKILLKVTTSGAQVHVSDVARVEFGAEQYSISTLYNNKPASGIAVKLASGANALDTVTAVKQTIERLRPNFPNGLDVVYPYDTSPFVRLSIHDVVETLFIAIILVFIIMFIFLQSFRATLIPTIAVPVVLLGTCGVLGLAGYSINSLTMFGMVLAIGLLVDDAIVVVENVERVLEEDESLTPKQATRISMDQITGALVGIAMVLSAVFLPMSFFGGSTGVIYRQFSITIVSSMTLSVATALILTPALCATILRRPKKDAKQKGVFGWFNRGFSRMTGFYIGAVGWMLRFRWISMLAFAGIVALMAVLFLRIPGGFLPEEDQGVMFVQITTPPGATANRTQKVLDDVTNYLLKDEGAYVNGVFEVNGFGFAGRGQTSALAFVNLKPFGDRKTKAGTVQAVAARAMQHFAGIRDAQVFAFTPPAVLELGNATGFDFELKDNANLGHDALLAARNQLLGMAAQDKTLMGVRPNGLNDEPQYRITIDREKAAALGITLADINASLGSAWGSSYVNDFLDEGRVKRVYIQGTAASRMLPGDFDHWYVRNTAATSAASGTVLGSQQQMVPFSSFAKGEWIYGSPKLERYNGVSSVEILGSPAPGQSSGAAMATMQKLAAKLPAGFGYEWTGLSFEEQKAGSQTTKLYALSLVVVFLCLAALYESWSIPTAVILVVPLGIVGVVIGTSLRGLSNDVYFQVGLLTTIGLAAKNAILIVEFAKANFDSGESLLDAAVNAARQRLRPILMTSLAFILGVLPLAISTGAGSGSQNAIGTAVVSGMLSATFLAIFFVPLFFVLILSLFRVKPGTPGEDRDEKPATVPEPAR</sequence>
<dbReference type="InterPro" id="IPR001036">
    <property type="entry name" value="Acrflvin-R"/>
</dbReference>
<evidence type="ECO:0000256" key="7">
    <source>
        <dbReference type="ARBA" id="ARBA00022989"/>
    </source>
</evidence>
<dbReference type="Gene3D" id="3.30.70.1320">
    <property type="entry name" value="Multidrug efflux transporter AcrB pore domain like"/>
    <property type="match status" value="1"/>
</dbReference>
<dbReference type="InterPro" id="IPR004764">
    <property type="entry name" value="MdtF-like"/>
</dbReference>
<keyword evidence="3 9" id="KW-0813">Transport</keyword>
<dbReference type="AlphaFoldDB" id="A0A6M8HV88"/>
<dbReference type="NCBIfam" id="TIGR00915">
    <property type="entry name" value="2A0602"/>
    <property type="match status" value="1"/>
</dbReference>
<evidence type="ECO:0000256" key="9">
    <source>
        <dbReference type="RuleBase" id="RU364070"/>
    </source>
</evidence>
<dbReference type="Gene3D" id="3.30.2090.10">
    <property type="entry name" value="Multidrug efflux transporter AcrB TolC docking domain, DN and DC subdomains"/>
    <property type="match status" value="2"/>
</dbReference>
<feature type="transmembrane region" description="Helical" evidence="9">
    <location>
        <begin position="984"/>
        <end position="1004"/>
    </location>
</feature>
<dbReference type="FunFam" id="3.30.70.1430:FF:000001">
    <property type="entry name" value="Efflux pump membrane transporter"/>
    <property type="match status" value="1"/>
</dbReference>
<dbReference type="FunFam" id="3.30.2090.10:FF:000001">
    <property type="entry name" value="Efflux pump membrane transporter"/>
    <property type="match status" value="1"/>
</dbReference>
<keyword evidence="7 9" id="KW-1133">Transmembrane helix</keyword>
<feature type="transmembrane region" description="Helical" evidence="9">
    <location>
        <begin position="510"/>
        <end position="531"/>
    </location>
</feature>
<dbReference type="InterPro" id="IPR027463">
    <property type="entry name" value="AcrB_DN_DC_subdom"/>
</dbReference>
<dbReference type="Pfam" id="PF00873">
    <property type="entry name" value="ACR_tran"/>
    <property type="match status" value="1"/>
</dbReference>
<keyword evidence="8 9" id="KW-0472">Membrane</keyword>
<dbReference type="GO" id="GO:0042910">
    <property type="term" value="F:xenobiotic transmembrane transporter activity"/>
    <property type="evidence" value="ECO:0007669"/>
    <property type="project" value="TreeGrafter"/>
</dbReference>